<evidence type="ECO:0000256" key="6">
    <source>
        <dbReference type="SAM" id="SignalP"/>
    </source>
</evidence>
<sequence>MKKIKFLCVTCVVLFLALISVSCSELDVEPKGQFTPDTFFTTQADLDGAVAGLYRPLVTHSQYTQIALPAMGGDDLTSETGGNKANFAAFDTYKYDPTINWLNEFTWTPMYQLVYRANTIINSYQNIEASTERDQAAAQAFFMRGMAYFTLIKTFGDVPLILGAPTGEELRSPIVDVYAQIYKDLQFAESVLPNDWGDEPGRPTKWAAKSFLAKAYLYNAGWPLKDESKYALAASKSLEILNGSGHQLVKDYKDLWQEETNNNSESVFAVQYCESCNAWDTAGWWLGTTPAKVEGGWGDFFSEIAYFEEFPEGPRKDATFQTEFYPGIGFAVPWDHPTLGPGHPYFAKWRSGYAATLNEPAQYKGSSQNIYLMRYADPVLIYAEAANMSGGANAEEWVNKIRRRAAGLPIDNPNASVDLSGLSQQELHDAIIEERKWEFGGEWDRFFDMVRNGLVQKVADKRALDTRETPINPNPGTDFNYSPIPSTEILFAPQLTQNPCCD</sequence>
<dbReference type="AlphaFoldDB" id="A0A918R728"/>
<dbReference type="PROSITE" id="PS51257">
    <property type="entry name" value="PROKAR_LIPOPROTEIN"/>
    <property type="match status" value="1"/>
</dbReference>
<dbReference type="InterPro" id="IPR033985">
    <property type="entry name" value="SusD-like_N"/>
</dbReference>
<name>A0A918R728_9FLAO</name>
<keyword evidence="10" id="KW-1185">Reference proteome</keyword>
<feature type="domain" description="SusD-like N-terminal" evidence="8">
    <location>
        <begin position="26"/>
        <end position="217"/>
    </location>
</feature>
<comment type="similarity">
    <text evidence="2">Belongs to the SusD family.</text>
</comment>
<dbReference type="Pfam" id="PF14322">
    <property type="entry name" value="SusD-like_3"/>
    <property type="match status" value="1"/>
</dbReference>
<evidence type="ECO:0000256" key="1">
    <source>
        <dbReference type="ARBA" id="ARBA00004442"/>
    </source>
</evidence>
<evidence type="ECO:0000313" key="10">
    <source>
        <dbReference type="Proteomes" id="UP000636004"/>
    </source>
</evidence>
<dbReference type="Proteomes" id="UP000636004">
    <property type="component" value="Unassembled WGS sequence"/>
</dbReference>
<dbReference type="EMBL" id="BMWZ01000005">
    <property type="protein sequence ID" value="GGZ86131.1"/>
    <property type="molecule type" value="Genomic_DNA"/>
</dbReference>
<dbReference type="Pfam" id="PF07980">
    <property type="entry name" value="SusD_RagB"/>
    <property type="match status" value="1"/>
</dbReference>
<feature type="chain" id="PRO_5036742605" evidence="6">
    <location>
        <begin position="26"/>
        <end position="502"/>
    </location>
</feature>
<proteinExistence type="inferred from homology"/>
<dbReference type="InterPro" id="IPR012944">
    <property type="entry name" value="SusD_RagB_dom"/>
</dbReference>
<evidence type="ECO:0000313" key="9">
    <source>
        <dbReference type="EMBL" id="GGZ86131.1"/>
    </source>
</evidence>
<evidence type="ECO:0000256" key="5">
    <source>
        <dbReference type="ARBA" id="ARBA00023237"/>
    </source>
</evidence>
<comment type="caution">
    <text evidence="9">The sequence shown here is derived from an EMBL/GenBank/DDBJ whole genome shotgun (WGS) entry which is preliminary data.</text>
</comment>
<accession>A0A918R728</accession>
<dbReference type="InterPro" id="IPR011990">
    <property type="entry name" value="TPR-like_helical_dom_sf"/>
</dbReference>
<reference evidence="9" key="2">
    <citation type="submission" date="2020-09" db="EMBL/GenBank/DDBJ databases">
        <authorList>
            <person name="Sun Q."/>
            <person name="Kim S."/>
        </authorList>
    </citation>
    <scope>NUCLEOTIDE SEQUENCE</scope>
    <source>
        <strain evidence="9">KCTC 12710</strain>
    </source>
</reference>
<comment type="subcellular location">
    <subcellularLocation>
        <location evidence="1">Cell outer membrane</location>
    </subcellularLocation>
</comment>
<keyword evidence="4" id="KW-0472">Membrane</keyword>
<evidence type="ECO:0000259" key="7">
    <source>
        <dbReference type="Pfam" id="PF07980"/>
    </source>
</evidence>
<evidence type="ECO:0000259" key="8">
    <source>
        <dbReference type="Pfam" id="PF14322"/>
    </source>
</evidence>
<dbReference type="Gene3D" id="1.25.40.390">
    <property type="match status" value="1"/>
</dbReference>
<evidence type="ECO:0000256" key="3">
    <source>
        <dbReference type="ARBA" id="ARBA00022729"/>
    </source>
</evidence>
<gene>
    <name evidence="9" type="ORF">GCM10007028_25550</name>
</gene>
<dbReference type="CDD" id="cd08977">
    <property type="entry name" value="SusD"/>
    <property type="match status" value="1"/>
</dbReference>
<dbReference type="SUPFAM" id="SSF48452">
    <property type="entry name" value="TPR-like"/>
    <property type="match status" value="1"/>
</dbReference>
<dbReference type="GO" id="GO:0009279">
    <property type="term" value="C:cell outer membrane"/>
    <property type="evidence" value="ECO:0007669"/>
    <property type="project" value="UniProtKB-SubCell"/>
</dbReference>
<keyword evidence="3 6" id="KW-0732">Signal</keyword>
<dbReference type="RefSeq" id="WP_189361288.1">
    <property type="nucleotide sequence ID" value="NZ_BMWZ01000005.1"/>
</dbReference>
<reference evidence="9" key="1">
    <citation type="journal article" date="2014" name="Int. J. Syst. Evol. Microbiol.">
        <title>Complete genome sequence of Corynebacterium casei LMG S-19264T (=DSM 44701T), isolated from a smear-ripened cheese.</title>
        <authorList>
            <consortium name="US DOE Joint Genome Institute (JGI-PGF)"/>
            <person name="Walter F."/>
            <person name="Albersmeier A."/>
            <person name="Kalinowski J."/>
            <person name="Ruckert C."/>
        </authorList>
    </citation>
    <scope>NUCLEOTIDE SEQUENCE</scope>
    <source>
        <strain evidence="9">KCTC 12710</strain>
    </source>
</reference>
<feature type="domain" description="RagB/SusD" evidence="7">
    <location>
        <begin position="345"/>
        <end position="499"/>
    </location>
</feature>
<feature type="signal peptide" evidence="6">
    <location>
        <begin position="1"/>
        <end position="25"/>
    </location>
</feature>
<evidence type="ECO:0000256" key="2">
    <source>
        <dbReference type="ARBA" id="ARBA00006275"/>
    </source>
</evidence>
<protein>
    <submittedName>
        <fullName evidence="9">Membrane protein</fullName>
    </submittedName>
</protein>
<keyword evidence="5" id="KW-0998">Cell outer membrane</keyword>
<evidence type="ECO:0000256" key="4">
    <source>
        <dbReference type="ARBA" id="ARBA00023136"/>
    </source>
</evidence>
<organism evidence="9 10">
    <name type="scientific">Algibacter mikhailovii</name>
    <dbReference type="NCBI Taxonomy" id="425498"/>
    <lineage>
        <taxon>Bacteria</taxon>
        <taxon>Pseudomonadati</taxon>
        <taxon>Bacteroidota</taxon>
        <taxon>Flavobacteriia</taxon>
        <taxon>Flavobacteriales</taxon>
        <taxon>Flavobacteriaceae</taxon>
        <taxon>Algibacter</taxon>
    </lineage>
</organism>